<evidence type="ECO:0000313" key="2">
    <source>
        <dbReference type="Proteomes" id="UP000199181"/>
    </source>
</evidence>
<dbReference type="EMBL" id="FOIJ01000001">
    <property type="protein sequence ID" value="SES93347.1"/>
    <property type="molecule type" value="Genomic_DNA"/>
</dbReference>
<evidence type="ECO:0000313" key="1">
    <source>
        <dbReference type="EMBL" id="SES93347.1"/>
    </source>
</evidence>
<name>A0A1I0AGR6_9BACT</name>
<gene>
    <name evidence="1" type="ORF">SAMN05443639_101679</name>
</gene>
<reference evidence="2" key="1">
    <citation type="submission" date="2016-10" db="EMBL/GenBank/DDBJ databases">
        <authorList>
            <person name="Varghese N."/>
            <person name="Submissions S."/>
        </authorList>
    </citation>
    <scope>NUCLEOTIDE SEQUENCE [LARGE SCALE GENOMIC DNA]</scope>
    <source>
        <strain evidence="2">DSM 16858</strain>
    </source>
</reference>
<dbReference type="AlphaFoldDB" id="A0A1I0AGR6"/>
<proteinExistence type="predicted"/>
<protein>
    <submittedName>
        <fullName evidence="1">Putative transposase</fullName>
    </submittedName>
</protein>
<sequence>MKFAFIQAQKAHFPVELLCDQLGVSRSGFYAWSRRPASAWQQEDQRLAAEVA</sequence>
<keyword evidence="2" id="KW-1185">Reference proteome</keyword>
<accession>A0A1I0AGR6</accession>
<organism evidence="1 2">
    <name type="scientific">Stigmatella erecta</name>
    <dbReference type="NCBI Taxonomy" id="83460"/>
    <lineage>
        <taxon>Bacteria</taxon>
        <taxon>Pseudomonadati</taxon>
        <taxon>Myxococcota</taxon>
        <taxon>Myxococcia</taxon>
        <taxon>Myxococcales</taxon>
        <taxon>Cystobacterineae</taxon>
        <taxon>Archangiaceae</taxon>
        <taxon>Stigmatella</taxon>
    </lineage>
</organism>
<dbReference type="Proteomes" id="UP000199181">
    <property type="component" value="Unassembled WGS sequence"/>
</dbReference>